<dbReference type="GO" id="GO:0004439">
    <property type="term" value="F:phosphatidylinositol-4,5-bisphosphate 5-phosphatase activity"/>
    <property type="evidence" value="ECO:0007669"/>
    <property type="project" value="TreeGrafter"/>
</dbReference>
<evidence type="ECO:0000313" key="2">
    <source>
        <dbReference type="EMBL" id="CAB4026170.1"/>
    </source>
</evidence>
<dbReference type="GO" id="GO:0046856">
    <property type="term" value="P:phosphatidylinositol dephosphorylation"/>
    <property type="evidence" value="ECO:0007669"/>
    <property type="project" value="InterPro"/>
</dbReference>
<dbReference type="PANTHER" id="PTHR11200:SF275">
    <property type="entry name" value="LD06095P"/>
    <property type="match status" value="1"/>
</dbReference>
<dbReference type="AlphaFoldDB" id="A0A7D9L5H1"/>
<dbReference type="PANTHER" id="PTHR11200">
    <property type="entry name" value="INOSITOL 5-PHOSPHATASE"/>
    <property type="match status" value="1"/>
</dbReference>
<comment type="similarity">
    <text evidence="1">Belongs to the inositol 1,4,5-trisphosphate 5-phosphatase type II family.</text>
</comment>
<dbReference type="SMART" id="SM00128">
    <property type="entry name" value="IPPc"/>
    <property type="match status" value="1"/>
</dbReference>
<keyword evidence="3" id="KW-1185">Reference proteome</keyword>
<reference evidence="2" key="1">
    <citation type="submission" date="2020-04" db="EMBL/GenBank/DDBJ databases">
        <authorList>
            <person name="Alioto T."/>
            <person name="Alioto T."/>
            <person name="Gomez Garrido J."/>
        </authorList>
    </citation>
    <scope>NUCLEOTIDE SEQUENCE</scope>
    <source>
        <strain evidence="2">A484AB</strain>
    </source>
</reference>
<name>A0A7D9L5H1_PARCT</name>
<dbReference type="Gene3D" id="2.60.40.2840">
    <property type="match status" value="1"/>
</dbReference>
<dbReference type="InterPro" id="IPR036691">
    <property type="entry name" value="Endo/exonu/phosph_ase_sf"/>
</dbReference>
<evidence type="ECO:0000313" key="3">
    <source>
        <dbReference type="Proteomes" id="UP001152795"/>
    </source>
</evidence>
<accession>A0A7D9L5H1</accession>
<dbReference type="Proteomes" id="UP001152795">
    <property type="component" value="Unassembled WGS sequence"/>
</dbReference>
<dbReference type="Pfam" id="PF22669">
    <property type="entry name" value="Exo_endo_phos2"/>
    <property type="match status" value="1"/>
</dbReference>
<dbReference type="InterPro" id="IPR041611">
    <property type="entry name" value="SKICH"/>
</dbReference>
<gene>
    <name evidence="2" type="ORF">PACLA_8A030184</name>
</gene>
<sequence>MSSLKIACCTWNVHGTSPPKEDLRELLHLYDDKPLPDVVAVGLQEVEVRPHSFVVEMIQENRWVQVLQDYLGYYGLVRVRSLRMLGMIIVVAVQARHLPYLREIKTGFVRTAVMGWLGTKGAVAVRFVIHGQSFCFINCHFTAHLDGTRQRNSNFESVLKYMKFPDVKAATVMEHDFVAVLGDLNYRIDEVSIEDVKTKVASGDLVSLKNHDQLLKSMSVEEVYKGFFEHEISFQPTYKYCLGSNDWDASDLKRKPAWCDRILWHEATQGRTSVTSYTSHPRHTTSDHHPVSAECTASIDSLETNQDSRIVWKLEIESMPWYGNDDGLCVYVVKDYKPYSWDWIGLYRLGWQHFTDYEMYEWAVGDGDEYGENGCAVLFDCLPEEPGLFQLCYFSYKQDCFIAMSEPFEILKPRDEDVDPVQVNIEKPSLTV</sequence>
<dbReference type="Gene3D" id="3.60.10.10">
    <property type="entry name" value="Endonuclease/exonuclease/phosphatase"/>
    <property type="match status" value="1"/>
</dbReference>
<dbReference type="InterPro" id="IPR046985">
    <property type="entry name" value="IP5"/>
</dbReference>
<dbReference type="EMBL" id="CACRXK020014050">
    <property type="protein sequence ID" value="CAB4026170.1"/>
    <property type="molecule type" value="Genomic_DNA"/>
</dbReference>
<dbReference type="SUPFAM" id="SSF56219">
    <property type="entry name" value="DNase I-like"/>
    <property type="match status" value="1"/>
</dbReference>
<dbReference type="InterPro" id="IPR000300">
    <property type="entry name" value="IPPc"/>
</dbReference>
<organism evidence="2 3">
    <name type="scientific">Paramuricea clavata</name>
    <name type="common">Red gorgonian</name>
    <name type="synonym">Violescent sea-whip</name>
    <dbReference type="NCBI Taxonomy" id="317549"/>
    <lineage>
        <taxon>Eukaryota</taxon>
        <taxon>Metazoa</taxon>
        <taxon>Cnidaria</taxon>
        <taxon>Anthozoa</taxon>
        <taxon>Octocorallia</taxon>
        <taxon>Malacalcyonacea</taxon>
        <taxon>Plexauridae</taxon>
        <taxon>Paramuricea</taxon>
    </lineage>
</organism>
<dbReference type="FunFam" id="2.60.40.2840:FF:000003">
    <property type="entry name" value="Phosphatidylinositol 4,5-bisphosphate 5-phosphatase A"/>
    <property type="match status" value="1"/>
</dbReference>
<dbReference type="Pfam" id="PF17751">
    <property type="entry name" value="SKICH"/>
    <property type="match status" value="1"/>
</dbReference>
<protein>
    <submittedName>
        <fullName evidence="2">Phosphatidylinositol 4,5-bisphosphate 5-phosphatase A-like</fullName>
    </submittedName>
</protein>
<dbReference type="OrthoDB" id="62798at2759"/>
<proteinExistence type="inferred from homology"/>
<evidence type="ECO:0000256" key="1">
    <source>
        <dbReference type="ARBA" id="ARBA00005910"/>
    </source>
</evidence>
<comment type="caution">
    <text evidence="2">The sequence shown here is derived from an EMBL/GenBank/DDBJ whole genome shotgun (WGS) entry which is preliminary data.</text>
</comment>